<sequence length="398" mass="43405">MMTISVPASYHDRSLAPIETWERIEPLLPSLGITRLSRLTGLDRIGIPVWNAVTPNAKSIVISQGKGIEDIDAKISAAMEAIERAVAGSPHIPVLTSTRAALLRHGGVCHCLNELVAPGARDVSDEEVIDWVKADDLLKGQPCHLPFLALLLDRTQDSPRFWQSSDGLASGNTRDEAILHGLLERIERDAYTLWQMTPLNKRVAITPTSLGDRVIDSLLNKITGAGFVLRLFDMTTDLGIPCFTALLAPENFRTRKDLRFSQVNMGSGAHPNAVRAAIRAITEAAQSRMTFVSGARDDIPDAAFTRPCPMETRACLDLAARDHDRIAEYTTGSVSTLLEWVLKKLRAAKISIVAVADLGDAALPFSVVKVIVPELENPEGSRKRRFGQRALVQAMALA</sequence>
<accession>A0A5C4XPX7</accession>
<dbReference type="Proteomes" id="UP000311605">
    <property type="component" value="Unassembled WGS sequence"/>
</dbReference>
<evidence type="ECO:0000313" key="3">
    <source>
        <dbReference type="Proteomes" id="UP000311605"/>
    </source>
</evidence>
<dbReference type="OrthoDB" id="109999at2"/>
<proteinExistence type="predicted"/>
<dbReference type="PANTHER" id="PTHR37809">
    <property type="entry name" value="RIBOSOMAL PROTEIN S12 METHYLTHIOTRANSFERASE ACCESSORY FACTOR YCAO"/>
    <property type="match status" value="1"/>
</dbReference>
<dbReference type="PROSITE" id="PS51664">
    <property type="entry name" value="YCAO"/>
    <property type="match status" value="1"/>
</dbReference>
<comment type="caution">
    <text evidence="2">The sequence shown here is derived from an EMBL/GenBank/DDBJ whole genome shotgun (WGS) entry which is preliminary data.</text>
</comment>
<dbReference type="RefSeq" id="WP_139672929.1">
    <property type="nucleotide sequence ID" value="NZ_VDMN01000001.1"/>
</dbReference>
<feature type="domain" description="YcaO" evidence="1">
    <location>
        <begin position="65"/>
        <end position="398"/>
    </location>
</feature>
<protein>
    <recommendedName>
        <fullName evidence="1">YcaO domain-containing protein</fullName>
    </recommendedName>
</protein>
<organism evidence="2 3">
    <name type="scientific">Aliirhizobium smilacinae</name>
    <dbReference type="NCBI Taxonomy" id="1395944"/>
    <lineage>
        <taxon>Bacteria</taxon>
        <taxon>Pseudomonadati</taxon>
        <taxon>Pseudomonadota</taxon>
        <taxon>Alphaproteobacteria</taxon>
        <taxon>Hyphomicrobiales</taxon>
        <taxon>Rhizobiaceae</taxon>
        <taxon>Aliirhizobium</taxon>
    </lineage>
</organism>
<reference evidence="2 3" key="1">
    <citation type="submission" date="2019-06" db="EMBL/GenBank/DDBJ databases">
        <title>The draft genome of Rhizobium smilacinae PTYR-5.</title>
        <authorList>
            <person name="Liu L."/>
            <person name="Li L."/>
            <person name="Zhang X."/>
        </authorList>
    </citation>
    <scope>NUCLEOTIDE SEQUENCE [LARGE SCALE GENOMIC DNA]</scope>
    <source>
        <strain evidence="2 3">PTYR-5</strain>
    </source>
</reference>
<gene>
    <name evidence="2" type="ORF">FHP24_03535</name>
</gene>
<dbReference type="Gene3D" id="3.30.1330.230">
    <property type="match status" value="1"/>
</dbReference>
<dbReference type="Pfam" id="PF02624">
    <property type="entry name" value="YcaO"/>
    <property type="match status" value="1"/>
</dbReference>
<dbReference type="InterPro" id="IPR003776">
    <property type="entry name" value="YcaO-like_dom"/>
</dbReference>
<name>A0A5C4XPX7_9HYPH</name>
<keyword evidence="3" id="KW-1185">Reference proteome</keyword>
<evidence type="ECO:0000259" key="1">
    <source>
        <dbReference type="PROSITE" id="PS51664"/>
    </source>
</evidence>
<evidence type="ECO:0000313" key="2">
    <source>
        <dbReference type="EMBL" id="TNM65358.1"/>
    </source>
</evidence>
<dbReference type="AlphaFoldDB" id="A0A5C4XPX7"/>
<dbReference type="NCBIfam" id="TIGR00702">
    <property type="entry name" value="YcaO-type kinase domain"/>
    <property type="match status" value="1"/>
</dbReference>
<dbReference type="PANTHER" id="PTHR37809:SF1">
    <property type="entry name" value="RIBOSOMAL PROTEIN S12 METHYLTHIOTRANSFERASE ACCESSORY FACTOR YCAO"/>
    <property type="match status" value="1"/>
</dbReference>
<dbReference type="EMBL" id="VDMN01000001">
    <property type="protein sequence ID" value="TNM65358.1"/>
    <property type="molecule type" value="Genomic_DNA"/>
</dbReference>